<evidence type="ECO:0000313" key="2">
    <source>
        <dbReference type="EMBL" id="CDI82851.1"/>
    </source>
</evidence>
<gene>
    <name evidence="2" type="ORF">EPH_0011430</name>
</gene>
<dbReference type="OrthoDB" id="2431547at2759"/>
<reference evidence="2" key="1">
    <citation type="submission" date="2013-10" db="EMBL/GenBank/DDBJ databases">
        <title>Genomic analysis of the causative agents of coccidiosis in chickens.</title>
        <authorList>
            <person name="Reid A.J."/>
            <person name="Blake D."/>
            <person name="Billington K."/>
            <person name="Browne H."/>
            <person name="Dunn M."/>
            <person name="Hung S."/>
            <person name="Kawahara F."/>
            <person name="Miranda-Saavedra D."/>
            <person name="Mourier T."/>
            <person name="Nagra H."/>
            <person name="Otto T.D."/>
            <person name="Rawlings N."/>
            <person name="Sanchez A."/>
            <person name="Sanders M."/>
            <person name="Subramaniam C."/>
            <person name="Tay Y."/>
            <person name="Dear P."/>
            <person name="Doerig C."/>
            <person name="Gruber A."/>
            <person name="Parkinson J."/>
            <person name="Shirley M."/>
            <person name="Wan K.L."/>
            <person name="Berriman M."/>
            <person name="Tomley F."/>
            <person name="Pain A."/>
        </authorList>
    </citation>
    <scope>NUCLEOTIDE SEQUENCE [LARGE SCALE GENOMIC DNA]</scope>
    <source>
        <strain evidence="2">Houghton</strain>
    </source>
</reference>
<dbReference type="VEuPathDB" id="ToxoDB:EPH_0011430"/>
<evidence type="ECO:0000256" key="1">
    <source>
        <dbReference type="SAM" id="MobiDB-lite"/>
    </source>
</evidence>
<sequence length="330" mass="36317">MCAVATEPNAIPVSPRWAEKLIHKEQGAPGDDQRPTACRKLSAERQTAAQAPAGNGEEKRNTDSSRDVNVGMSVEDHQSVTNVELPPWWRELVETEGSKMEGMLCTVCAPVVLPVEVAGRSLGPAPCDIVLGLDWLTRHKVYCYFQSDKLRTYLDGRWCELPLVRTHMAKRTEDENQVAPKRTPAEQASDLVARQVAQMTEEEATALLRSSPTRTKPRTKPGKKVPIKALIEQARANTTGLRSPLHGLNMVLALPEVDVSVALRIPEEQQGALCCAIISHANTQAKEALPTPAVDIPHATDDEDSPWPTAKLEFALFDEWMQSPESEDLP</sequence>
<keyword evidence="3" id="KW-1185">Reference proteome</keyword>
<proteinExistence type="predicted"/>
<feature type="region of interest" description="Disordered" evidence="1">
    <location>
        <begin position="1"/>
        <end position="67"/>
    </location>
</feature>
<dbReference type="Proteomes" id="UP000018201">
    <property type="component" value="Unassembled WGS sequence"/>
</dbReference>
<evidence type="ECO:0000313" key="3">
    <source>
        <dbReference type="Proteomes" id="UP000018201"/>
    </source>
</evidence>
<feature type="compositionally biased region" description="Basic and acidic residues" evidence="1">
    <location>
        <begin position="56"/>
        <end position="66"/>
    </location>
</feature>
<dbReference type="AlphaFoldDB" id="U6GRH2"/>
<organism evidence="2 3">
    <name type="scientific">Eimeria praecox</name>
    <dbReference type="NCBI Taxonomy" id="51316"/>
    <lineage>
        <taxon>Eukaryota</taxon>
        <taxon>Sar</taxon>
        <taxon>Alveolata</taxon>
        <taxon>Apicomplexa</taxon>
        <taxon>Conoidasida</taxon>
        <taxon>Coccidia</taxon>
        <taxon>Eucoccidiorida</taxon>
        <taxon>Eimeriorina</taxon>
        <taxon>Eimeriidae</taxon>
        <taxon>Eimeria</taxon>
    </lineage>
</organism>
<name>U6GRH2_9EIME</name>
<dbReference type="EMBL" id="HG692468">
    <property type="protein sequence ID" value="CDI82851.1"/>
    <property type="molecule type" value="Genomic_DNA"/>
</dbReference>
<accession>U6GRH2</accession>
<feature type="compositionally biased region" description="Basic and acidic residues" evidence="1">
    <location>
        <begin position="17"/>
        <end position="34"/>
    </location>
</feature>
<protein>
    <submittedName>
        <fullName evidence="2">Uncharacterized protein</fullName>
    </submittedName>
</protein>
<reference evidence="2" key="2">
    <citation type="submission" date="2013-10" db="EMBL/GenBank/DDBJ databases">
        <authorList>
            <person name="Aslett M."/>
        </authorList>
    </citation>
    <scope>NUCLEOTIDE SEQUENCE [LARGE SCALE GENOMIC DNA]</scope>
    <source>
        <strain evidence="2">Houghton</strain>
    </source>
</reference>